<dbReference type="SUPFAM" id="SSF55811">
    <property type="entry name" value="Nudix"/>
    <property type="match status" value="1"/>
</dbReference>
<dbReference type="EMBL" id="BKZV01000003">
    <property type="protein sequence ID" value="GER83757.1"/>
    <property type="molecule type" value="Genomic_DNA"/>
</dbReference>
<evidence type="ECO:0000313" key="3">
    <source>
        <dbReference type="Proteomes" id="UP000334820"/>
    </source>
</evidence>
<sequence length="232" mass="26231">MKNPEQYFELVQERPQLFSNPEGTAITILLDQEAIAQAEAVMQAALIEQGIDPARAREWSQAGLAYRDQYLLVLRDAVRFPDGALGTYLRLVEPREHTPGVAILPMYQGKVLLLRHFRHATRTWHLEISRGFGWPGCTSEESAYRELEEELGARPLRLVPLGQIHPNTGMAAECDELFYAEVAAYGETDRREAIQEILPTPLPLFERLLRENEITDSFTLAAYAQAKARGLL</sequence>
<keyword evidence="3" id="KW-1185">Reference proteome</keyword>
<dbReference type="InterPro" id="IPR015797">
    <property type="entry name" value="NUDIX_hydrolase-like_dom_sf"/>
</dbReference>
<dbReference type="Pfam" id="PF00293">
    <property type="entry name" value="NUDIX"/>
    <property type="match status" value="1"/>
</dbReference>
<dbReference type="CDD" id="cd03424">
    <property type="entry name" value="NUDIX_ADPRase_Nudt5_UGPPase_Nudt14"/>
    <property type="match status" value="1"/>
</dbReference>
<dbReference type="InterPro" id="IPR000086">
    <property type="entry name" value="NUDIX_hydrolase_dom"/>
</dbReference>
<evidence type="ECO:0000259" key="1">
    <source>
        <dbReference type="PROSITE" id="PS51462"/>
    </source>
</evidence>
<reference evidence="2 3" key="1">
    <citation type="journal article" date="2019" name="Int. J. Syst. Evol. Microbiol.">
        <title>Thermogemmatispora aurantia sp. nov. and Thermogemmatispora argillosa sp. nov., within the class Ktedonobacteria, and emended description of the genus Thermogemmatispora.</title>
        <authorList>
            <person name="Zheng Y."/>
            <person name="Wang C.M."/>
            <person name="Sakai Y."/>
            <person name="Abe K."/>
            <person name="Yokota A."/>
            <person name="Yabe S."/>
        </authorList>
    </citation>
    <scope>NUCLEOTIDE SEQUENCE [LARGE SCALE GENOMIC DNA]</scope>
    <source>
        <strain evidence="2 3">A1-2</strain>
    </source>
</reference>
<dbReference type="Proteomes" id="UP000334820">
    <property type="component" value="Unassembled WGS sequence"/>
</dbReference>
<dbReference type="PROSITE" id="PS51462">
    <property type="entry name" value="NUDIX"/>
    <property type="match status" value="1"/>
</dbReference>
<dbReference type="RefSeq" id="WP_151728485.1">
    <property type="nucleotide sequence ID" value="NZ_BKZV01000003.1"/>
</dbReference>
<dbReference type="AlphaFoldDB" id="A0A5J4KAL5"/>
<proteinExistence type="predicted"/>
<accession>A0A5J4KAL5</accession>
<name>A0A5J4KAL5_9CHLR</name>
<organism evidence="2 3">
    <name type="scientific">Thermogemmatispora aurantia</name>
    <dbReference type="NCBI Taxonomy" id="2045279"/>
    <lineage>
        <taxon>Bacteria</taxon>
        <taxon>Bacillati</taxon>
        <taxon>Chloroflexota</taxon>
        <taxon>Ktedonobacteria</taxon>
        <taxon>Thermogemmatisporales</taxon>
        <taxon>Thermogemmatisporaceae</taxon>
        <taxon>Thermogemmatispora</taxon>
    </lineage>
</organism>
<feature type="domain" description="Nudix hydrolase" evidence="1">
    <location>
        <begin position="96"/>
        <end position="232"/>
    </location>
</feature>
<gene>
    <name evidence="2" type="ORF">KTAU_23940</name>
</gene>
<comment type="caution">
    <text evidence="2">The sequence shown here is derived from an EMBL/GenBank/DDBJ whole genome shotgun (WGS) entry which is preliminary data.</text>
</comment>
<dbReference type="Gene3D" id="3.90.79.10">
    <property type="entry name" value="Nucleoside Triphosphate Pyrophosphohydrolase"/>
    <property type="match status" value="1"/>
</dbReference>
<evidence type="ECO:0000313" key="2">
    <source>
        <dbReference type="EMBL" id="GER83757.1"/>
    </source>
</evidence>
<protein>
    <recommendedName>
        <fullName evidence="1">Nudix hydrolase domain-containing protein</fullName>
    </recommendedName>
</protein>